<dbReference type="Proteomes" id="UP000014760">
    <property type="component" value="Unassembled WGS sequence"/>
</dbReference>
<name>R7UEF8_CAPTE</name>
<organism evidence="9">
    <name type="scientific">Capitella teleta</name>
    <name type="common">Polychaete worm</name>
    <dbReference type="NCBI Taxonomy" id="283909"/>
    <lineage>
        <taxon>Eukaryota</taxon>
        <taxon>Metazoa</taxon>
        <taxon>Spiralia</taxon>
        <taxon>Lophotrochozoa</taxon>
        <taxon>Annelida</taxon>
        <taxon>Polychaeta</taxon>
        <taxon>Sedentaria</taxon>
        <taxon>Scolecida</taxon>
        <taxon>Capitellidae</taxon>
        <taxon>Capitella</taxon>
    </lineage>
</organism>
<feature type="region of interest" description="Disordered" evidence="6">
    <location>
        <begin position="126"/>
        <end position="162"/>
    </location>
</feature>
<feature type="compositionally biased region" description="Low complexity" evidence="6">
    <location>
        <begin position="146"/>
        <end position="162"/>
    </location>
</feature>
<proteinExistence type="inferred from homology"/>
<dbReference type="PANTHER" id="PTHR33690">
    <property type="entry name" value="DUF4605 DOMAIN-CONTAINING PROTEIN"/>
    <property type="match status" value="1"/>
</dbReference>
<evidence type="ECO:0000256" key="5">
    <source>
        <dbReference type="ARBA" id="ARBA00023136"/>
    </source>
</evidence>
<gene>
    <name evidence="9" type="ORF">CAPTEDRAFT_223205</name>
</gene>
<reference evidence="9 11" key="2">
    <citation type="journal article" date="2013" name="Nature">
        <title>Insights into bilaterian evolution from three spiralian genomes.</title>
        <authorList>
            <person name="Simakov O."/>
            <person name="Marletaz F."/>
            <person name="Cho S.J."/>
            <person name="Edsinger-Gonzales E."/>
            <person name="Havlak P."/>
            <person name="Hellsten U."/>
            <person name="Kuo D.H."/>
            <person name="Larsson T."/>
            <person name="Lv J."/>
            <person name="Arendt D."/>
            <person name="Savage R."/>
            <person name="Osoegawa K."/>
            <person name="de Jong P."/>
            <person name="Grimwood J."/>
            <person name="Chapman J.A."/>
            <person name="Shapiro H."/>
            <person name="Aerts A."/>
            <person name="Otillar R.P."/>
            <person name="Terry A.Y."/>
            <person name="Boore J.L."/>
            <person name="Grigoriev I.V."/>
            <person name="Lindberg D.R."/>
            <person name="Seaver E.C."/>
            <person name="Weisblat D.A."/>
            <person name="Putnam N.H."/>
            <person name="Rokhsar D.S."/>
        </authorList>
    </citation>
    <scope>NUCLEOTIDE SEQUENCE</scope>
    <source>
        <strain evidence="9 11">I ESC-2004</strain>
    </source>
</reference>
<dbReference type="HOGENOM" id="CLU_138765_0_0_1"/>
<reference evidence="11" key="1">
    <citation type="submission" date="2012-12" db="EMBL/GenBank/DDBJ databases">
        <authorList>
            <person name="Hellsten U."/>
            <person name="Grimwood J."/>
            <person name="Chapman J.A."/>
            <person name="Shapiro H."/>
            <person name="Aerts A."/>
            <person name="Otillar R.P."/>
            <person name="Terry A.Y."/>
            <person name="Boore J.L."/>
            <person name="Simakov O."/>
            <person name="Marletaz F."/>
            <person name="Cho S.-J."/>
            <person name="Edsinger-Gonzales E."/>
            <person name="Havlak P."/>
            <person name="Kuo D.-H."/>
            <person name="Larsson T."/>
            <person name="Lv J."/>
            <person name="Arendt D."/>
            <person name="Savage R."/>
            <person name="Osoegawa K."/>
            <person name="de Jong P."/>
            <person name="Lindberg D.R."/>
            <person name="Seaver E.C."/>
            <person name="Weisblat D.A."/>
            <person name="Putnam N.H."/>
            <person name="Grigoriev I.V."/>
            <person name="Rokhsar D.S."/>
        </authorList>
    </citation>
    <scope>NUCLEOTIDE SEQUENCE</scope>
    <source>
        <strain evidence="11">I ESC-2004</strain>
    </source>
</reference>
<dbReference type="InterPro" id="IPR052502">
    <property type="entry name" value="FAM241_domain"/>
</dbReference>
<feature type="region of interest" description="Disordered" evidence="6">
    <location>
        <begin position="1"/>
        <end position="38"/>
    </location>
</feature>
<dbReference type="EMBL" id="AMQN01009179">
    <property type="status" value="NOT_ANNOTATED_CDS"/>
    <property type="molecule type" value="Genomic_DNA"/>
</dbReference>
<dbReference type="Pfam" id="PF15378">
    <property type="entry name" value="DUF4605"/>
    <property type="match status" value="1"/>
</dbReference>
<dbReference type="EMBL" id="KB304845">
    <property type="protein sequence ID" value="ELU01657.1"/>
    <property type="molecule type" value="Genomic_DNA"/>
</dbReference>
<keyword evidence="4 7" id="KW-1133">Transmembrane helix</keyword>
<feature type="transmembrane region" description="Helical" evidence="7">
    <location>
        <begin position="83"/>
        <end position="110"/>
    </location>
</feature>
<sequence>MVRILSSGEIVPDDDARASQDGSPRAPGNAQQRPRQGQIQHGDEQQYQQQGQGQVSMFDAMNQRLADAGVPRWHLGPYAVEPIASAGFLLALVLIGFRGLLFAGLLFFVVKYSSGQASPGAVLRRPGQAFQGSMDDGGGQPPSGPPRRGGSSWSSGGQRLGR</sequence>
<evidence type="ECO:0000313" key="10">
    <source>
        <dbReference type="EnsemblMetazoa" id="CapteP223205"/>
    </source>
</evidence>
<dbReference type="OMA" id="LIYIVSH"/>
<evidence type="ECO:0000313" key="9">
    <source>
        <dbReference type="EMBL" id="ELU01657.1"/>
    </source>
</evidence>
<evidence type="ECO:0000256" key="7">
    <source>
        <dbReference type="SAM" id="Phobius"/>
    </source>
</evidence>
<evidence type="ECO:0000259" key="8">
    <source>
        <dbReference type="Pfam" id="PF15378"/>
    </source>
</evidence>
<comment type="similarity">
    <text evidence="2">Belongs to the FAM241 family.</text>
</comment>
<evidence type="ECO:0000256" key="4">
    <source>
        <dbReference type="ARBA" id="ARBA00022989"/>
    </source>
</evidence>
<evidence type="ECO:0000256" key="1">
    <source>
        <dbReference type="ARBA" id="ARBA00004167"/>
    </source>
</evidence>
<dbReference type="InterPro" id="IPR027953">
    <property type="entry name" value="DUF4605"/>
</dbReference>
<keyword evidence="11" id="KW-1185">Reference proteome</keyword>
<feature type="domain" description="DUF4605" evidence="8">
    <location>
        <begin position="56"/>
        <end position="113"/>
    </location>
</feature>
<protein>
    <recommendedName>
        <fullName evidence="8">DUF4605 domain-containing protein</fullName>
    </recommendedName>
</protein>
<evidence type="ECO:0000256" key="2">
    <source>
        <dbReference type="ARBA" id="ARBA00006165"/>
    </source>
</evidence>
<keyword evidence="3 7" id="KW-0812">Transmembrane</keyword>
<dbReference type="OrthoDB" id="10060343at2759"/>
<dbReference type="GO" id="GO:0016020">
    <property type="term" value="C:membrane"/>
    <property type="evidence" value="ECO:0007669"/>
    <property type="project" value="UniProtKB-SubCell"/>
</dbReference>
<dbReference type="AlphaFoldDB" id="R7UEF8"/>
<dbReference type="PANTHER" id="PTHR33690:SF3">
    <property type="entry name" value="UBIQUITIN-LIKE DOMAIN-CONTAINING PROTEIN"/>
    <property type="match status" value="1"/>
</dbReference>
<reference evidence="10" key="3">
    <citation type="submission" date="2015-06" db="UniProtKB">
        <authorList>
            <consortium name="EnsemblMetazoa"/>
        </authorList>
    </citation>
    <scope>IDENTIFICATION</scope>
</reference>
<evidence type="ECO:0000256" key="6">
    <source>
        <dbReference type="SAM" id="MobiDB-lite"/>
    </source>
</evidence>
<accession>R7UEF8</accession>
<dbReference type="EnsemblMetazoa" id="CapteT223205">
    <property type="protein sequence ID" value="CapteP223205"/>
    <property type="gene ID" value="CapteG223205"/>
</dbReference>
<evidence type="ECO:0000256" key="3">
    <source>
        <dbReference type="ARBA" id="ARBA00022692"/>
    </source>
</evidence>
<comment type="subcellular location">
    <subcellularLocation>
        <location evidence="1">Membrane</location>
        <topology evidence="1">Single-pass membrane protein</topology>
    </subcellularLocation>
</comment>
<keyword evidence="5 7" id="KW-0472">Membrane</keyword>
<evidence type="ECO:0000313" key="11">
    <source>
        <dbReference type="Proteomes" id="UP000014760"/>
    </source>
</evidence>